<accession>K0BE11</accession>
<gene>
    <name evidence="1" type="ORF">NSED_03850</name>
</gene>
<reference evidence="1 2" key="1">
    <citation type="journal article" date="2012" name="J. Bacteriol.">
        <title>Draft Genome Sequence of an Ammonia-Oxidizing Archaeon, "Candidatus Nitrosopumilus sediminis" AR2, from Svalbard in the Arctic Circle.</title>
        <authorList>
            <person name="Park S.J."/>
            <person name="Kim J.G."/>
            <person name="Jung M.Y."/>
            <person name="Kim S.J."/>
            <person name="Cha I.T."/>
            <person name="Ghai R."/>
            <person name="Martin-Cuadrado A.B."/>
            <person name="Rodriguez-Valera F."/>
            <person name="Rhee S.K."/>
        </authorList>
    </citation>
    <scope>NUCLEOTIDE SEQUENCE [LARGE SCALE GENOMIC DNA]</scope>
    <source>
        <strain evidence="1 2">AR2</strain>
    </source>
</reference>
<dbReference type="GeneID" id="13697788"/>
<sequence length="117" mass="13747">MKTRLKFLIPNKKIVVIFVMLTIIMGLATLQGENFSEDEPSILYKMLSWVTAPAWEVWLYLSVPVLYFFGVTPQSSIRWVNFESWEIVYGLNFVYYYFVSVISTGIWTGTSNWIKRK</sequence>
<evidence type="ECO:0000313" key="2">
    <source>
        <dbReference type="Proteomes" id="UP000006100"/>
    </source>
</evidence>
<keyword evidence="2" id="KW-1185">Reference proteome</keyword>
<proteinExistence type="predicted"/>
<organism evidence="1 2">
    <name type="scientific">Candidatus Nitrosopumilus sediminis</name>
    <dbReference type="NCBI Taxonomy" id="1229909"/>
    <lineage>
        <taxon>Archaea</taxon>
        <taxon>Nitrososphaerota</taxon>
        <taxon>Nitrososphaeria</taxon>
        <taxon>Nitrosopumilales</taxon>
        <taxon>Nitrosopumilaceae</taxon>
        <taxon>Nitrosopumilus</taxon>
    </lineage>
</organism>
<dbReference type="EMBL" id="CP003843">
    <property type="protein sequence ID" value="AFS82576.1"/>
    <property type="molecule type" value="Genomic_DNA"/>
</dbReference>
<dbReference type="HOGENOM" id="CLU_2079307_0_0_2"/>
<dbReference type="STRING" id="1229909.NSED_03850"/>
<dbReference type="RefSeq" id="WP_014964948.1">
    <property type="nucleotide sequence ID" value="NC_018656.1"/>
</dbReference>
<evidence type="ECO:0000313" key="1">
    <source>
        <dbReference type="EMBL" id="AFS82576.1"/>
    </source>
</evidence>
<dbReference type="Proteomes" id="UP000006100">
    <property type="component" value="Chromosome"/>
</dbReference>
<dbReference type="KEGG" id="nir:NSED_03850"/>
<dbReference type="AlphaFoldDB" id="K0BE11"/>
<name>K0BE11_9ARCH</name>
<protein>
    <submittedName>
        <fullName evidence="1">Uncharacterized protein</fullName>
    </submittedName>
</protein>